<evidence type="ECO:0000313" key="1">
    <source>
        <dbReference type="EMBL" id="TGY66922.1"/>
    </source>
</evidence>
<proteinExistence type="predicted"/>
<reference evidence="1" key="1">
    <citation type="submission" date="2019-04" db="EMBL/GenBank/DDBJ databases">
        <title>Microbes associate with the intestines of laboratory mice.</title>
        <authorList>
            <person name="Navarre W."/>
            <person name="Wong E."/>
            <person name="Huang K."/>
            <person name="Tropini C."/>
            <person name="Ng K."/>
            <person name="Yu B."/>
        </authorList>
    </citation>
    <scope>NUCLEOTIDE SEQUENCE</scope>
    <source>
        <strain evidence="1">NM09_H32</strain>
    </source>
</reference>
<dbReference type="EMBL" id="SRYG01000003">
    <property type="protein sequence ID" value="TGY66922.1"/>
    <property type="molecule type" value="Genomic_DNA"/>
</dbReference>
<name>A0AC61R9Y6_9FIRM</name>
<accession>A0AC61R9Y6</accession>
<dbReference type="Proteomes" id="UP000308836">
    <property type="component" value="Unassembled WGS sequence"/>
</dbReference>
<gene>
    <name evidence="1" type="ORF">E5336_02240</name>
</gene>
<sequence length="269" mass="30817">MKLLTLNTHSLEEKAMRVKQVEFVKAIAALDPDVIALQEVNQTFAADDMQEPSARPGVPFREDNHAYMLHQLMKQQGLRYEMVWLPVKTGYSRYDEGLAFFTKKKILEVRSTLLSQQDDYDDFRTRRSLEVKTEDGWFVNVHMGWWNDALEPFAGQWKKLAKALPQNEPVYVLGDFNADAQVRGEGYDLVRASGFFDLYEEAQAKDDGMTVVQEIDGWREGDHPKKMRIDHLFSSRPVAVASCRTVFNGINEPVISDHFGLMAIVNPVE</sequence>
<organism evidence="1 2">
    <name type="scientific">Dubosiella muris</name>
    <dbReference type="NCBI Taxonomy" id="3038133"/>
    <lineage>
        <taxon>Bacteria</taxon>
        <taxon>Bacillati</taxon>
        <taxon>Bacillota</taxon>
        <taxon>Erysipelotrichia</taxon>
        <taxon>Erysipelotrichales</taxon>
        <taxon>Erysipelotrichaceae</taxon>
        <taxon>Dubosiella</taxon>
    </lineage>
</organism>
<keyword evidence="2" id="KW-1185">Reference proteome</keyword>
<protein>
    <submittedName>
        <fullName evidence="1">Uncharacterized protein</fullName>
    </submittedName>
</protein>
<comment type="caution">
    <text evidence="1">The sequence shown here is derived from an EMBL/GenBank/DDBJ whole genome shotgun (WGS) entry which is preliminary data.</text>
</comment>
<evidence type="ECO:0000313" key="2">
    <source>
        <dbReference type="Proteomes" id="UP000308836"/>
    </source>
</evidence>